<dbReference type="Gene3D" id="3.40.1090.10">
    <property type="entry name" value="Cytosolic phospholipase A2 catalytic domain"/>
    <property type="match status" value="1"/>
</dbReference>
<dbReference type="EMBL" id="HF679023">
    <property type="protein sequence ID" value="CCT63276.1"/>
    <property type="molecule type" value="Genomic_DNA"/>
</dbReference>
<dbReference type="GO" id="GO:0016020">
    <property type="term" value="C:membrane"/>
    <property type="evidence" value="ECO:0007669"/>
    <property type="project" value="TreeGrafter"/>
</dbReference>
<keyword evidence="2" id="KW-0443">Lipid metabolism</keyword>
<dbReference type="STRING" id="1279085.S0DLH1"/>
<keyword evidence="1" id="KW-0378">Hydrolase</keyword>
<evidence type="ECO:0000256" key="2">
    <source>
        <dbReference type="ARBA" id="ARBA00022963"/>
    </source>
</evidence>
<proteinExistence type="predicted"/>
<feature type="region of interest" description="Disordered" evidence="3">
    <location>
        <begin position="529"/>
        <end position="551"/>
    </location>
</feature>
<feature type="compositionally biased region" description="Basic and acidic residues" evidence="3">
    <location>
        <begin position="529"/>
        <end position="550"/>
    </location>
</feature>
<dbReference type="SUPFAM" id="SSF52151">
    <property type="entry name" value="FabD/lysophospholipase-like"/>
    <property type="match status" value="1"/>
</dbReference>
<reference evidence="5" key="1">
    <citation type="journal article" date="2013" name="PLoS Pathog.">
        <title>Deciphering the cryptic genome: genome-wide analyses of the rice pathogen Fusarium fujikuroi reveal complex regulation of secondary metabolism and novel metabolites.</title>
        <authorList>
            <person name="Wiemann P."/>
            <person name="Sieber C.M."/>
            <person name="von Bargen K.W."/>
            <person name="Studt L."/>
            <person name="Niehaus E.M."/>
            <person name="Espino J.J."/>
            <person name="Huss K."/>
            <person name="Michielse C.B."/>
            <person name="Albermann S."/>
            <person name="Wagner D."/>
            <person name="Bergner S.V."/>
            <person name="Connolly L.R."/>
            <person name="Fischer A."/>
            <person name="Reuter G."/>
            <person name="Kleigrewe K."/>
            <person name="Bald T."/>
            <person name="Wingfield B.D."/>
            <person name="Ophir R."/>
            <person name="Freeman S."/>
            <person name="Hippler M."/>
            <person name="Smith K.M."/>
            <person name="Brown D.W."/>
            <person name="Proctor R.H."/>
            <person name="Munsterkotter M."/>
            <person name="Freitag M."/>
            <person name="Humpf H.U."/>
            <person name="Guldener U."/>
            <person name="Tudzynski B."/>
        </authorList>
    </citation>
    <scope>NUCLEOTIDE SEQUENCE [LARGE SCALE GENOMIC DNA]</scope>
    <source>
        <strain evidence="5">CBS 195.34 / IMI 58289 / NRRL A-6831</strain>
    </source>
</reference>
<dbReference type="GO" id="GO:0019369">
    <property type="term" value="P:arachidonate metabolic process"/>
    <property type="evidence" value="ECO:0007669"/>
    <property type="project" value="TreeGrafter"/>
</dbReference>
<dbReference type="GeneID" id="35393576"/>
<dbReference type="GO" id="GO:0016042">
    <property type="term" value="P:lipid catabolic process"/>
    <property type="evidence" value="ECO:0007669"/>
    <property type="project" value="UniProtKB-KW"/>
</dbReference>
<dbReference type="PANTHER" id="PTHR24185">
    <property type="entry name" value="CALCIUM-INDEPENDENT PHOSPHOLIPASE A2-GAMMA"/>
    <property type="match status" value="1"/>
</dbReference>
<organism evidence="4 5">
    <name type="scientific">Gibberella fujikuroi (strain CBS 195.34 / IMI 58289 / NRRL A-6831)</name>
    <name type="common">Bakanae and foot rot disease fungus</name>
    <name type="synonym">Fusarium fujikuroi</name>
    <dbReference type="NCBI Taxonomy" id="1279085"/>
    <lineage>
        <taxon>Eukaryota</taxon>
        <taxon>Fungi</taxon>
        <taxon>Dikarya</taxon>
        <taxon>Ascomycota</taxon>
        <taxon>Pezizomycotina</taxon>
        <taxon>Sordariomycetes</taxon>
        <taxon>Hypocreomycetidae</taxon>
        <taxon>Hypocreales</taxon>
        <taxon>Nectriaceae</taxon>
        <taxon>Fusarium</taxon>
        <taxon>Fusarium fujikuroi species complex</taxon>
    </lineage>
</organism>
<evidence type="ECO:0008006" key="6">
    <source>
        <dbReference type="Google" id="ProtNLM"/>
    </source>
</evidence>
<dbReference type="RefSeq" id="XP_023425357.1">
    <property type="nucleotide sequence ID" value="XM_023573682.1"/>
</dbReference>
<sequence>MAYYSSQPPPLPKIEASQSVSIPKNAQRARREITTLQAVEEPEKQNFPTLCSSEDTLLRLGHLLQSFHCGRVPIDLLTRACGPKMTWSSAGEVVEKHPGEREVPEWLVDFYQANKPWLRDLGQEPPNRIFKIISDNNIRYLQARGDGSPISGHEQHSPLVNERKLAHVRIAMALHAFPSINSEIIGEEMVDRLMDTAKTSVLPLLSSLTEADIQDWLLPERLDETNAMILYTLSMLLPDDTILAGTGAVTERLSNALPNWRALSPTDRSTMEFLTEASLSGNSQLNVNRRFIFKTVDAQALYGFQLSQHKQYDKAIMFLRATIADVTSKYGETSMQVGLVTAELANCYNILRKEEKAEECILTTIQTRKDWRLSTRRDGIYLRLALADSFIGQALYSEAVPMLESIIQTHDISATFRMMSVLRLAKSRRRMHESAEKAFEHDSPLWTGSTLLSHVSQVLEMEYVEELACSISEMHNLPQNISEVACELLEAVDSALCKTASLNDSPSWGWYSKVKKEYLGRIEKDTELKKDKGKGKGADEDTEESGKNRECSPVSSLFYSLREEADMYRERPWSEKLALSFDLGGVRTLSSLLILKRIMHRIRELENDHPDGPVYSSSSYPWMGDQSGIPSEPGRPDQIDEFLPCHYFDYIAGIWSAMMLGRFRMSVDDAINSFISIISHVFSQSRLFHQMPLFPFIERAKYSIEEAREVHERLGMQYQRRWEREDTKDAFDGKDQLFWQPRYGTKVMVMSFSVRNGVYEEIIFTSYDDPYNYHFTAGLRPIHSFTAWEIMSATSAGLPYFDATRIDNVTFGFTKWLPHNPTQNALKRISSLDGKWPAVLVSLGAGGSERIPSLLLKPDRRLKGDKQPKDVFPTFGGVMGIQHSYRLNVQGILGQIPFDDWQPRESGETTIQVIKDITERYLDTAEVEVDIDLIAEEAVRIRRARAQTERWEAFAINVEYTCSLCPRPTSLVTTDRADLRGHLEACHKGWSMSNQEVESLLDENRTYRGRG</sequence>
<evidence type="ECO:0000256" key="3">
    <source>
        <dbReference type="SAM" id="MobiDB-lite"/>
    </source>
</evidence>
<evidence type="ECO:0000256" key="1">
    <source>
        <dbReference type="ARBA" id="ARBA00022801"/>
    </source>
</evidence>
<protein>
    <recommendedName>
        <fullName evidence="6">PNPLA domain-containing protein</fullName>
    </recommendedName>
</protein>
<keyword evidence="5" id="KW-1185">Reference proteome</keyword>
<dbReference type="GO" id="GO:0047499">
    <property type="term" value="F:calcium-independent phospholipase A2 activity"/>
    <property type="evidence" value="ECO:0007669"/>
    <property type="project" value="TreeGrafter"/>
</dbReference>
<dbReference type="InterPro" id="IPR016035">
    <property type="entry name" value="Acyl_Trfase/lysoPLipase"/>
</dbReference>
<evidence type="ECO:0000313" key="5">
    <source>
        <dbReference type="Proteomes" id="UP000016800"/>
    </source>
</evidence>
<keyword evidence="2" id="KW-0442">Lipid degradation</keyword>
<name>S0DLH1_GIBF5</name>
<feature type="region of interest" description="Disordered" evidence="3">
    <location>
        <begin position="1"/>
        <end position="23"/>
    </location>
</feature>
<accession>S0DLH1</accession>
<dbReference type="InterPro" id="IPR011990">
    <property type="entry name" value="TPR-like_helical_dom_sf"/>
</dbReference>
<evidence type="ECO:0000313" key="4">
    <source>
        <dbReference type="EMBL" id="CCT63276.1"/>
    </source>
</evidence>
<dbReference type="VEuPathDB" id="FungiDB:FFUJ_00091"/>
<dbReference type="HOGENOM" id="CLU_297720_0_0_1"/>
<dbReference type="PANTHER" id="PTHR24185:SF1">
    <property type="entry name" value="CALCIUM-INDEPENDENT PHOSPHOLIPASE A2-GAMMA"/>
    <property type="match status" value="1"/>
</dbReference>
<dbReference type="Proteomes" id="UP000016800">
    <property type="component" value="Chromosome I"/>
</dbReference>
<dbReference type="AlphaFoldDB" id="S0DLH1"/>
<dbReference type="SUPFAM" id="SSF48452">
    <property type="entry name" value="TPR-like"/>
    <property type="match status" value="1"/>
</dbReference>
<gene>
    <name evidence="4" type="ORF">FFUJ_00091</name>
</gene>